<gene>
    <name evidence="1" type="ORF">GCM10009663_36010</name>
</gene>
<keyword evidence="2" id="KW-1185">Reference proteome</keyword>
<evidence type="ECO:0000313" key="1">
    <source>
        <dbReference type="EMBL" id="GAA1089097.1"/>
    </source>
</evidence>
<reference evidence="1 2" key="1">
    <citation type="journal article" date="2019" name="Int. J. Syst. Evol. Microbiol.">
        <title>The Global Catalogue of Microorganisms (GCM) 10K type strain sequencing project: providing services to taxonomists for standard genome sequencing and annotation.</title>
        <authorList>
            <consortium name="The Broad Institute Genomics Platform"/>
            <consortium name="The Broad Institute Genome Sequencing Center for Infectious Disease"/>
            <person name="Wu L."/>
            <person name="Ma J."/>
        </authorList>
    </citation>
    <scope>NUCLEOTIDE SEQUENCE [LARGE SCALE GENOMIC DNA]</scope>
    <source>
        <strain evidence="1 2">JCM 13002</strain>
    </source>
</reference>
<dbReference type="Proteomes" id="UP001499987">
    <property type="component" value="Unassembled WGS sequence"/>
</dbReference>
<name>A0ABN1TJ34_9ACTN</name>
<dbReference type="EMBL" id="BAAALD010000032">
    <property type="protein sequence ID" value="GAA1089097.1"/>
    <property type="molecule type" value="Genomic_DNA"/>
</dbReference>
<protein>
    <submittedName>
        <fullName evidence="1">Uncharacterized protein</fullName>
    </submittedName>
</protein>
<evidence type="ECO:0000313" key="2">
    <source>
        <dbReference type="Proteomes" id="UP001499987"/>
    </source>
</evidence>
<sequence length="79" mass="8479">MPLVHRLPQPAALRQIAALHTCPDPVQHSVDYLPVVPPPATASVSHRQKRLKSLPLGASQITPVFASPVNDSTDRRGTA</sequence>
<organism evidence="1 2">
    <name type="scientific">Kitasatospora arboriphila</name>
    <dbReference type="NCBI Taxonomy" id="258052"/>
    <lineage>
        <taxon>Bacteria</taxon>
        <taxon>Bacillati</taxon>
        <taxon>Actinomycetota</taxon>
        <taxon>Actinomycetes</taxon>
        <taxon>Kitasatosporales</taxon>
        <taxon>Streptomycetaceae</taxon>
        <taxon>Kitasatospora</taxon>
    </lineage>
</organism>
<accession>A0ABN1TJ34</accession>
<comment type="caution">
    <text evidence="1">The sequence shown here is derived from an EMBL/GenBank/DDBJ whole genome shotgun (WGS) entry which is preliminary data.</text>
</comment>
<proteinExistence type="predicted"/>